<dbReference type="PANTHER" id="PTHR43663">
    <property type="entry name" value="CHROMATE TRANSPORT PROTEIN-RELATED"/>
    <property type="match status" value="1"/>
</dbReference>
<comment type="caution">
    <text evidence="8">The sequence shown here is derived from an EMBL/GenBank/DDBJ whole genome shotgun (WGS) entry which is preliminary data.</text>
</comment>
<evidence type="ECO:0000256" key="7">
    <source>
        <dbReference type="SAM" id="Phobius"/>
    </source>
</evidence>
<keyword evidence="9" id="KW-1185">Reference proteome</keyword>
<comment type="subcellular location">
    <subcellularLocation>
        <location evidence="1">Cell membrane</location>
        <topology evidence="1">Multi-pass membrane protein</topology>
    </subcellularLocation>
</comment>
<dbReference type="RefSeq" id="WP_272751806.1">
    <property type="nucleotide sequence ID" value="NZ_JAQQLF010000010.1"/>
</dbReference>
<gene>
    <name evidence="8" type="ORF">PQU95_09745</name>
</gene>
<dbReference type="InterPro" id="IPR003370">
    <property type="entry name" value="Chromate_transpt"/>
</dbReference>
<dbReference type="Pfam" id="PF02417">
    <property type="entry name" value="Chromate_transp"/>
    <property type="match status" value="1"/>
</dbReference>
<evidence type="ECO:0000256" key="4">
    <source>
        <dbReference type="ARBA" id="ARBA00022692"/>
    </source>
</evidence>
<keyword evidence="4 7" id="KW-0812">Transmembrane</keyword>
<evidence type="ECO:0000256" key="1">
    <source>
        <dbReference type="ARBA" id="ARBA00004651"/>
    </source>
</evidence>
<sequence>MLIFLFLMFMQFSLLAVGGANAIVPELHRVVVSELHWMSGQEFAALFALAQAAPGPNVLVVSLVGWKVAGVPGAIVSLIGICLPSSLLSFWVARWWQQARGSRLTTAINSGLAPLTVGLIGAGVAMMAASHPLSLTGGALLACCALLSWRTRLNPLWLLAAGAAAGLGGLV</sequence>
<name>A0ABT5IY38_9NEIS</name>
<evidence type="ECO:0000313" key="8">
    <source>
        <dbReference type="EMBL" id="MDC7717494.1"/>
    </source>
</evidence>
<organism evidence="8 9">
    <name type="scientific">Vogesella aquatica</name>
    <dbReference type="NCBI Taxonomy" id="2984206"/>
    <lineage>
        <taxon>Bacteria</taxon>
        <taxon>Pseudomonadati</taxon>
        <taxon>Pseudomonadota</taxon>
        <taxon>Betaproteobacteria</taxon>
        <taxon>Neisseriales</taxon>
        <taxon>Chromobacteriaceae</taxon>
        <taxon>Vogesella</taxon>
    </lineage>
</organism>
<dbReference type="Proteomes" id="UP001219956">
    <property type="component" value="Unassembled WGS sequence"/>
</dbReference>
<keyword evidence="3" id="KW-1003">Cell membrane</keyword>
<dbReference type="PANTHER" id="PTHR43663:SF1">
    <property type="entry name" value="CHROMATE TRANSPORTER"/>
    <property type="match status" value="1"/>
</dbReference>
<comment type="similarity">
    <text evidence="2">Belongs to the chromate ion transporter (CHR) (TC 2.A.51) family.</text>
</comment>
<reference evidence="8 9" key="1">
    <citation type="submission" date="2023-01" db="EMBL/GenBank/DDBJ databases">
        <title>Novel species of the genus Vogesella isolated from rivers.</title>
        <authorList>
            <person name="Lu H."/>
        </authorList>
    </citation>
    <scope>NUCLEOTIDE SEQUENCE [LARGE SCALE GENOMIC DNA]</scope>
    <source>
        <strain evidence="8 9">DC21W</strain>
    </source>
</reference>
<evidence type="ECO:0000313" key="9">
    <source>
        <dbReference type="Proteomes" id="UP001219956"/>
    </source>
</evidence>
<keyword evidence="6 7" id="KW-0472">Membrane</keyword>
<evidence type="ECO:0000256" key="2">
    <source>
        <dbReference type="ARBA" id="ARBA00005262"/>
    </source>
</evidence>
<evidence type="ECO:0000256" key="3">
    <source>
        <dbReference type="ARBA" id="ARBA00022475"/>
    </source>
</evidence>
<proteinExistence type="inferred from homology"/>
<dbReference type="InterPro" id="IPR052518">
    <property type="entry name" value="CHR_Transporter"/>
</dbReference>
<evidence type="ECO:0000256" key="5">
    <source>
        <dbReference type="ARBA" id="ARBA00022989"/>
    </source>
</evidence>
<protein>
    <submittedName>
        <fullName evidence="8">Chromate transporter</fullName>
    </submittedName>
</protein>
<evidence type="ECO:0000256" key="6">
    <source>
        <dbReference type="ARBA" id="ARBA00023136"/>
    </source>
</evidence>
<keyword evidence="5 7" id="KW-1133">Transmembrane helix</keyword>
<feature type="transmembrane region" description="Helical" evidence="7">
    <location>
        <begin position="69"/>
        <end position="92"/>
    </location>
</feature>
<feature type="transmembrane region" description="Helical" evidence="7">
    <location>
        <begin position="104"/>
        <end position="126"/>
    </location>
</feature>
<dbReference type="EMBL" id="JAQQLF010000010">
    <property type="protein sequence ID" value="MDC7717494.1"/>
    <property type="molecule type" value="Genomic_DNA"/>
</dbReference>
<accession>A0ABT5IY38</accession>